<dbReference type="SUPFAM" id="SSF100910">
    <property type="entry name" value="Chemosensory protein Csp2"/>
    <property type="match status" value="2"/>
</dbReference>
<evidence type="ECO:0008006" key="3">
    <source>
        <dbReference type="Google" id="ProtNLM"/>
    </source>
</evidence>
<accession>A0AAV2QV08</accession>
<proteinExistence type="predicted"/>
<sequence>MVSPQTSTMISLGVAGLMVVTVVEAMNMKLIPITHLDVGIWNESLSNARQMDMWANCLINEGPCDMIGSSMKELMSGYGQSLAICPDCNKDQRTKMAMFFKELKTNYPVHYNRMLKEYKYKNIKTTSRSRIVNVAEKSRPRPLQMISFKQLDGLLTNQKKVEFWAKCVMSQGPCDVLGTTIKDVLSSWEGMGEVCPQCTQMEKRKLYIILQTFKTVYPAYYDLIIEHYNDARRF</sequence>
<dbReference type="InterPro" id="IPR036682">
    <property type="entry name" value="OS_D_A10/PebIII_sf"/>
</dbReference>
<dbReference type="EMBL" id="CAXKWB010010771">
    <property type="protein sequence ID" value="CAL4099181.1"/>
    <property type="molecule type" value="Genomic_DNA"/>
</dbReference>
<dbReference type="PANTHER" id="PTHR11257:SF11">
    <property type="entry name" value="CHEMOSENSORY PROTEIN 17"/>
    <property type="match status" value="1"/>
</dbReference>
<reference evidence="1 2" key="1">
    <citation type="submission" date="2024-05" db="EMBL/GenBank/DDBJ databases">
        <authorList>
            <person name="Wallberg A."/>
        </authorList>
    </citation>
    <scope>NUCLEOTIDE SEQUENCE [LARGE SCALE GENOMIC DNA]</scope>
</reference>
<dbReference type="Proteomes" id="UP001497623">
    <property type="component" value="Unassembled WGS sequence"/>
</dbReference>
<protein>
    <recommendedName>
        <fullName evidence="3">Chemosensory protein</fullName>
    </recommendedName>
</protein>
<evidence type="ECO:0000313" key="2">
    <source>
        <dbReference type="Proteomes" id="UP001497623"/>
    </source>
</evidence>
<dbReference type="Pfam" id="PF03392">
    <property type="entry name" value="OS-D"/>
    <property type="match status" value="2"/>
</dbReference>
<keyword evidence="2" id="KW-1185">Reference proteome</keyword>
<dbReference type="PANTHER" id="PTHR11257">
    <property type="entry name" value="CHEMOSENSORY PROTEIN-RELATED"/>
    <property type="match status" value="1"/>
</dbReference>
<dbReference type="InterPro" id="IPR005055">
    <property type="entry name" value="A10/PebIII"/>
</dbReference>
<dbReference type="Gene3D" id="1.10.2080.10">
    <property type="entry name" value="Insect odorant-binding protein A10/Ejaculatory bulb-specific protein 3"/>
    <property type="match status" value="2"/>
</dbReference>
<name>A0AAV2QV08_MEGNR</name>
<organism evidence="1 2">
    <name type="scientific">Meganyctiphanes norvegica</name>
    <name type="common">Northern krill</name>
    <name type="synonym">Thysanopoda norvegica</name>
    <dbReference type="NCBI Taxonomy" id="48144"/>
    <lineage>
        <taxon>Eukaryota</taxon>
        <taxon>Metazoa</taxon>
        <taxon>Ecdysozoa</taxon>
        <taxon>Arthropoda</taxon>
        <taxon>Crustacea</taxon>
        <taxon>Multicrustacea</taxon>
        <taxon>Malacostraca</taxon>
        <taxon>Eumalacostraca</taxon>
        <taxon>Eucarida</taxon>
        <taxon>Euphausiacea</taxon>
        <taxon>Euphausiidae</taxon>
        <taxon>Meganyctiphanes</taxon>
    </lineage>
</organism>
<gene>
    <name evidence="1" type="ORF">MNOR_LOCUS16424</name>
</gene>
<evidence type="ECO:0000313" key="1">
    <source>
        <dbReference type="EMBL" id="CAL4099181.1"/>
    </source>
</evidence>
<comment type="caution">
    <text evidence="1">The sequence shown here is derived from an EMBL/GenBank/DDBJ whole genome shotgun (WGS) entry which is preliminary data.</text>
</comment>
<dbReference type="AlphaFoldDB" id="A0AAV2QV08"/>